<comment type="similarity">
    <text evidence="1">Belongs to the ROK (NagC/XylR) family.</text>
</comment>
<evidence type="ECO:0000313" key="4">
    <source>
        <dbReference type="Proteomes" id="UP000435304"/>
    </source>
</evidence>
<dbReference type="Gene3D" id="3.30.420.40">
    <property type="match status" value="2"/>
</dbReference>
<dbReference type="SUPFAM" id="SSF46785">
    <property type="entry name" value="Winged helix' DNA-binding domain"/>
    <property type="match status" value="1"/>
</dbReference>
<reference evidence="3 4" key="1">
    <citation type="submission" date="2019-12" db="EMBL/GenBank/DDBJ databases">
        <title>Auraticoccus cholistani sp. nov., an actinomycete isolated from soil of Cholistan desert.</title>
        <authorList>
            <person name="Cheema M.T."/>
        </authorList>
    </citation>
    <scope>NUCLEOTIDE SEQUENCE [LARGE SCALE GENOMIC DNA]</scope>
    <source>
        <strain evidence="3 4">F435</strain>
    </source>
</reference>
<gene>
    <name evidence="3" type="ORF">GC722_04365</name>
</gene>
<dbReference type="InterPro" id="IPR036390">
    <property type="entry name" value="WH_DNA-bd_sf"/>
</dbReference>
<comment type="caution">
    <text evidence="3">The sequence shown here is derived from an EMBL/GenBank/DDBJ whole genome shotgun (WGS) entry which is preliminary data.</text>
</comment>
<dbReference type="InterPro" id="IPR000600">
    <property type="entry name" value="ROK"/>
</dbReference>
<feature type="region of interest" description="Disordered" evidence="2">
    <location>
        <begin position="396"/>
        <end position="416"/>
    </location>
</feature>
<evidence type="ECO:0000313" key="3">
    <source>
        <dbReference type="EMBL" id="MVA75266.1"/>
    </source>
</evidence>
<dbReference type="InterPro" id="IPR049874">
    <property type="entry name" value="ROK_cs"/>
</dbReference>
<name>A0A6A9UQT6_9ACTN</name>
<keyword evidence="4" id="KW-1185">Reference proteome</keyword>
<dbReference type="RefSeq" id="WP_156608263.1">
    <property type="nucleotide sequence ID" value="NZ_WPCU01000004.1"/>
</dbReference>
<accession>A0A6A9UQT6</accession>
<organism evidence="3 4">
    <name type="scientific">Auraticoccus cholistanensis</name>
    <dbReference type="NCBI Taxonomy" id="2656650"/>
    <lineage>
        <taxon>Bacteria</taxon>
        <taxon>Bacillati</taxon>
        <taxon>Actinomycetota</taxon>
        <taxon>Actinomycetes</taxon>
        <taxon>Propionibacteriales</taxon>
        <taxon>Propionibacteriaceae</taxon>
        <taxon>Auraticoccus</taxon>
    </lineage>
</organism>
<dbReference type="Proteomes" id="UP000435304">
    <property type="component" value="Unassembled WGS sequence"/>
</dbReference>
<feature type="compositionally biased region" description="Pro residues" evidence="2">
    <location>
        <begin position="401"/>
        <end position="410"/>
    </location>
</feature>
<dbReference type="AlphaFoldDB" id="A0A6A9UQT6"/>
<proteinExistence type="inferred from homology"/>
<dbReference type="Gene3D" id="1.10.10.10">
    <property type="entry name" value="Winged helix-like DNA-binding domain superfamily/Winged helix DNA-binding domain"/>
    <property type="match status" value="1"/>
</dbReference>
<evidence type="ECO:0000256" key="1">
    <source>
        <dbReference type="ARBA" id="ARBA00006479"/>
    </source>
</evidence>
<dbReference type="PANTHER" id="PTHR18964:SF149">
    <property type="entry name" value="BIFUNCTIONAL UDP-N-ACETYLGLUCOSAMINE 2-EPIMERASE_N-ACETYLMANNOSAMINE KINASE"/>
    <property type="match status" value="1"/>
</dbReference>
<dbReference type="Pfam" id="PF00480">
    <property type="entry name" value="ROK"/>
    <property type="match status" value="1"/>
</dbReference>
<sequence length="416" mass="43280">MPADSGLQALRRGHEQRVVDALRVSGPLSRAQLAERVGLSRATISEITADLQSRAVLVVVEESAAHRLAPARSGRGRPAQRLALNPLSGQLVGVDFGHRRVHVVVVDASHEVVASGARSYAGDSDWPTRVDRAFALLDELAEDDRVELAGVQAVSIGFPGPFSPRLPAPPPGDTEPAETSSDFVRARFGERFGVPVMVDNNTRFAALAEAIWGSGAETGDLLYVRLADGVGGGLVVQGRLVTGSAGFAGELGHISVRLDGPDCRCGKRGCLETIASVPSLLARCEEEGVRVSTLAELAEAVGRADPVVDRILRDAGEALGRVLGTLAVALNPAEVVVGGEVVHLAPALLAQAQATISWELLPMPQVAPTIRTAQLGDEDGALGAVAAVLHSSPLLASYPELSPPPPPPPGTDRDAS</sequence>
<protein>
    <submittedName>
        <fullName evidence="3">ROK family protein</fullName>
    </submittedName>
</protein>
<evidence type="ECO:0000256" key="2">
    <source>
        <dbReference type="SAM" id="MobiDB-lite"/>
    </source>
</evidence>
<dbReference type="PANTHER" id="PTHR18964">
    <property type="entry name" value="ROK (REPRESSOR, ORF, KINASE) FAMILY"/>
    <property type="match status" value="1"/>
</dbReference>
<dbReference type="PROSITE" id="PS01125">
    <property type="entry name" value="ROK"/>
    <property type="match status" value="1"/>
</dbReference>
<dbReference type="InterPro" id="IPR043129">
    <property type="entry name" value="ATPase_NBD"/>
</dbReference>
<dbReference type="EMBL" id="WPCU01000004">
    <property type="protein sequence ID" value="MVA75266.1"/>
    <property type="molecule type" value="Genomic_DNA"/>
</dbReference>
<dbReference type="InterPro" id="IPR036388">
    <property type="entry name" value="WH-like_DNA-bd_sf"/>
</dbReference>
<dbReference type="SUPFAM" id="SSF53067">
    <property type="entry name" value="Actin-like ATPase domain"/>
    <property type="match status" value="1"/>
</dbReference>